<gene>
    <name evidence="1" type="ORF">MmiHf6_07920</name>
</gene>
<name>A0AA96V026_9EURY</name>
<reference evidence="1 2" key="1">
    <citation type="submission" date="2023-07" db="EMBL/GenBank/DDBJ databases">
        <title>Closed genoem sequence of Methanomicrococcus sp. Hf6.</title>
        <authorList>
            <person name="Poehlein A."/>
            <person name="Protasov E."/>
            <person name="Platt K."/>
            <person name="Reeh H."/>
            <person name="Daniel R."/>
            <person name="Brune A."/>
        </authorList>
    </citation>
    <scope>NUCLEOTIDE SEQUENCE [LARGE SCALE GENOMIC DNA]</scope>
    <source>
        <strain evidence="1 2">Hf6</strain>
    </source>
</reference>
<sequence length="192" mass="21880">MNNNYISPHFRNFSNEADLIKKAEEAVNQTIPGLTMFVRDVNLPDSLAQKYEPGMIIREKAFVDASMRVMGMVTTHRYAILSNHMADFGPYEHGTNWGLCVAARDSRFKVLAVHKYSGKTLILLLHLPDNESWRVFLNAQFSIEEEIILSSIGRFEYKCNLAPIPELAADSWLVRCSFPIGMDDEGNFFEID</sequence>
<evidence type="ECO:0000313" key="1">
    <source>
        <dbReference type="EMBL" id="WNY23485.1"/>
    </source>
</evidence>
<dbReference type="GeneID" id="85195315"/>
<dbReference type="RefSeq" id="WP_316558510.1">
    <property type="nucleotide sequence ID" value="NZ_CP131059.1"/>
</dbReference>
<dbReference type="Proteomes" id="UP001302978">
    <property type="component" value="Chromosome"/>
</dbReference>
<evidence type="ECO:0000313" key="2">
    <source>
        <dbReference type="Proteomes" id="UP001302978"/>
    </source>
</evidence>
<dbReference type="KEGG" id="mehf:MmiHf6_07920"/>
<dbReference type="Gene3D" id="3.90.176.10">
    <property type="entry name" value="Toxin ADP-ribosyltransferase, Chain A, domain 1"/>
    <property type="match status" value="1"/>
</dbReference>
<dbReference type="AlphaFoldDB" id="A0AA96V026"/>
<accession>A0AA96V026</accession>
<keyword evidence="2" id="KW-1185">Reference proteome</keyword>
<proteinExistence type="predicted"/>
<dbReference type="EMBL" id="CP131059">
    <property type="protein sequence ID" value="WNY23485.1"/>
    <property type="molecule type" value="Genomic_DNA"/>
</dbReference>
<organism evidence="1 2">
    <name type="scientific">Methanimicrococcus hongohii</name>
    <dbReference type="NCBI Taxonomy" id="3028295"/>
    <lineage>
        <taxon>Archaea</taxon>
        <taxon>Methanobacteriati</taxon>
        <taxon>Methanobacteriota</taxon>
        <taxon>Stenosarchaea group</taxon>
        <taxon>Methanomicrobia</taxon>
        <taxon>Methanosarcinales</taxon>
        <taxon>Methanosarcinaceae</taxon>
        <taxon>Methanimicrococcus</taxon>
    </lineage>
</organism>
<protein>
    <submittedName>
        <fullName evidence="1">Uncharacterized protein</fullName>
    </submittedName>
</protein>